<dbReference type="RefSeq" id="WP_317936904.1">
    <property type="nucleotide sequence ID" value="NZ_JAUBDH010000012.1"/>
</dbReference>
<reference evidence="2 3" key="1">
    <citation type="submission" date="2023-06" db="EMBL/GenBank/DDBJ databases">
        <title>Sporosarcina sp. nov., isolated from Korean traditional fermented seafood 'Jeotgal'.</title>
        <authorList>
            <person name="Yang A.-I."/>
            <person name="Shin N.-R."/>
        </authorList>
    </citation>
    <scope>NUCLEOTIDE SEQUENCE [LARGE SCALE GENOMIC DNA]</scope>
    <source>
        <strain evidence="2 3">KCTC3840</strain>
    </source>
</reference>
<keyword evidence="1" id="KW-1133">Transmembrane helix</keyword>
<name>A0ABU4G2R6_9BACL</name>
<dbReference type="Pfam" id="PF13789">
    <property type="entry name" value="DUF4181"/>
    <property type="match status" value="1"/>
</dbReference>
<comment type="caution">
    <text evidence="2">The sequence shown here is derived from an EMBL/GenBank/DDBJ whole genome shotgun (WGS) entry which is preliminary data.</text>
</comment>
<keyword evidence="1" id="KW-0812">Transmembrane</keyword>
<sequence length="139" mass="16315">MNSSGAGVVLIIAIVLVVFYIIEKITRKWLKVSSKVAFVVKSVNDKHRKIDWTLRAIFMFGIFFLAIMITSEKYQPHLWLYIFFSYLLITNVILELVRAFMQKRYSEEKNEYIVTLIQLVLFICLAMVTLTTKFFGFLI</sequence>
<evidence type="ECO:0000313" key="2">
    <source>
        <dbReference type="EMBL" id="MDW0111264.1"/>
    </source>
</evidence>
<feature type="transmembrane region" description="Helical" evidence="1">
    <location>
        <begin position="77"/>
        <end position="100"/>
    </location>
</feature>
<keyword evidence="1" id="KW-0472">Membrane</keyword>
<organism evidence="2 3">
    <name type="scientific">Sporosarcina aquimarina</name>
    <dbReference type="NCBI Taxonomy" id="114975"/>
    <lineage>
        <taxon>Bacteria</taxon>
        <taxon>Bacillati</taxon>
        <taxon>Bacillota</taxon>
        <taxon>Bacilli</taxon>
        <taxon>Bacillales</taxon>
        <taxon>Caryophanaceae</taxon>
        <taxon>Sporosarcina</taxon>
    </lineage>
</organism>
<feature type="transmembrane region" description="Helical" evidence="1">
    <location>
        <begin position="52"/>
        <end position="71"/>
    </location>
</feature>
<proteinExistence type="predicted"/>
<gene>
    <name evidence="2" type="ORF">QT716_14665</name>
</gene>
<dbReference type="InterPro" id="IPR025441">
    <property type="entry name" value="DUF4181"/>
</dbReference>
<evidence type="ECO:0000313" key="3">
    <source>
        <dbReference type="Proteomes" id="UP001280629"/>
    </source>
</evidence>
<feature type="transmembrane region" description="Helical" evidence="1">
    <location>
        <begin position="6"/>
        <end position="22"/>
    </location>
</feature>
<accession>A0ABU4G2R6</accession>
<feature type="transmembrane region" description="Helical" evidence="1">
    <location>
        <begin position="112"/>
        <end position="135"/>
    </location>
</feature>
<dbReference type="EMBL" id="JAUBDH010000012">
    <property type="protein sequence ID" value="MDW0111264.1"/>
    <property type="molecule type" value="Genomic_DNA"/>
</dbReference>
<keyword evidence="3" id="KW-1185">Reference proteome</keyword>
<protein>
    <submittedName>
        <fullName evidence="2">DUF4181 domain-containing protein</fullName>
    </submittedName>
</protein>
<dbReference type="Proteomes" id="UP001280629">
    <property type="component" value="Unassembled WGS sequence"/>
</dbReference>
<evidence type="ECO:0000256" key="1">
    <source>
        <dbReference type="SAM" id="Phobius"/>
    </source>
</evidence>